<feature type="transmembrane region" description="Helical" evidence="1">
    <location>
        <begin position="34"/>
        <end position="56"/>
    </location>
</feature>
<keyword evidence="1" id="KW-0472">Membrane</keyword>
<feature type="transmembrane region" description="Helical" evidence="1">
    <location>
        <begin position="186"/>
        <end position="205"/>
    </location>
</feature>
<keyword evidence="1" id="KW-1133">Transmembrane helix</keyword>
<dbReference type="EMBL" id="CP159218">
    <property type="protein sequence ID" value="XCG63701.1"/>
    <property type="molecule type" value="Genomic_DNA"/>
</dbReference>
<accession>A0AAU8DPW4</accession>
<reference evidence="2" key="1">
    <citation type="submission" date="2024-05" db="EMBL/GenBank/DDBJ databases">
        <authorList>
            <person name="Cai S.Y."/>
            <person name="Jin L.M."/>
            <person name="Li H.R."/>
        </authorList>
    </citation>
    <scope>NUCLEOTIDE SEQUENCE</scope>
    <source>
        <strain evidence="2">A5-74</strain>
    </source>
</reference>
<feature type="transmembrane region" description="Helical" evidence="1">
    <location>
        <begin position="144"/>
        <end position="166"/>
    </location>
</feature>
<gene>
    <name evidence="2" type="ORF">ABLG96_21375</name>
</gene>
<feature type="transmembrane region" description="Helical" evidence="1">
    <location>
        <begin position="104"/>
        <end position="123"/>
    </location>
</feature>
<name>A0AAU8DPW4_9ACTN</name>
<protein>
    <recommendedName>
        <fullName evidence="3">ABC transporter permease</fullName>
    </recommendedName>
</protein>
<dbReference type="RefSeq" id="WP_353649316.1">
    <property type="nucleotide sequence ID" value="NZ_CP159218.1"/>
</dbReference>
<evidence type="ECO:0008006" key="3">
    <source>
        <dbReference type="Google" id="ProtNLM"/>
    </source>
</evidence>
<dbReference type="AlphaFoldDB" id="A0AAU8DPW4"/>
<feature type="transmembrane region" description="Helical" evidence="1">
    <location>
        <begin position="277"/>
        <end position="297"/>
    </location>
</feature>
<feature type="transmembrane region" description="Helical" evidence="1">
    <location>
        <begin position="212"/>
        <end position="230"/>
    </location>
</feature>
<evidence type="ECO:0000313" key="2">
    <source>
        <dbReference type="EMBL" id="XCG63701.1"/>
    </source>
</evidence>
<keyword evidence="1" id="KW-0812">Transmembrane</keyword>
<proteinExistence type="predicted"/>
<organism evidence="2">
    <name type="scientific">Nakamurella sp. A5-74</name>
    <dbReference type="NCBI Taxonomy" id="3158264"/>
    <lineage>
        <taxon>Bacteria</taxon>
        <taxon>Bacillati</taxon>
        <taxon>Actinomycetota</taxon>
        <taxon>Actinomycetes</taxon>
        <taxon>Nakamurellales</taxon>
        <taxon>Nakamurellaceae</taxon>
        <taxon>Nakamurella</taxon>
    </lineage>
</organism>
<sequence length="302" mass="31426">MTTIRSARGSGSVETTDGLAPAGMLWVAWRLRRSLILITLSLYAATAVTIVVRSLLRARDLASAGVVDLATCTDPGMTTTALGSCERWLTARDSWSTMDSQINSAPAVICVLFGLGLGAAAVGHELERGLGTFSFTQSISPIRWAATQLGVIVATCVTGVVVLDGIIRTFVDGNPLVDGSGTTSLWPRPLLIVAMICLAFALSIVSGGSSGGFWGGLGFLVVGGIVLNLLTGSTASSSQSDALTCPSDDGELCGRISLVVFQFRALFADTAVRATPIWAISLTAVGIAGLLGGFLLLRRWFR</sequence>
<evidence type="ECO:0000256" key="1">
    <source>
        <dbReference type="SAM" id="Phobius"/>
    </source>
</evidence>